<evidence type="ECO:0000313" key="1">
    <source>
        <dbReference type="EMBL" id="RPB05404.1"/>
    </source>
</evidence>
<sequence length="66" mass="7154">MSILSVTGHSLLSYYPTFSCLLHALHATGTHPSTLSSDPPLLISANYRSCLELFSTGETYLHISLS</sequence>
<accession>A0A3N4K4D5</accession>
<reference evidence="1 2" key="1">
    <citation type="journal article" date="2018" name="Nat. Ecol. Evol.">
        <title>Pezizomycetes genomes reveal the molecular basis of ectomycorrhizal truffle lifestyle.</title>
        <authorList>
            <person name="Murat C."/>
            <person name="Payen T."/>
            <person name="Noel B."/>
            <person name="Kuo A."/>
            <person name="Morin E."/>
            <person name="Chen J."/>
            <person name="Kohler A."/>
            <person name="Krizsan K."/>
            <person name="Balestrini R."/>
            <person name="Da Silva C."/>
            <person name="Montanini B."/>
            <person name="Hainaut M."/>
            <person name="Levati E."/>
            <person name="Barry K.W."/>
            <person name="Belfiori B."/>
            <person name="Cichocki N."/>
            <person name="Clum A."/>
            <person name="Dockter R.B."/>
            <person name="Fauchery L."/>
            <person name="Guy J."/>
            <person name="Iotti M."/>
            <person name="Le Tacon F."/>
            <person name="Lindquist E.A."/>
            <person name="Lipzen A."/>
            <person name="Malagnac F."/>
            <person name="Mello A."/>
            <person name="Molinier V."/>
            <person name="Miyauchi S."/>
            <person name="Poulain J."/>
            <person name="Riccioni C."/>
            <person name="Rubini A."/>
            <person name="Sitrit Y."/>
            <person name="Splivallo R."/>
            <person name="Traeger S."/>
            <person name="Wang M."/>
            <person name="Zifcakova L."/>
            <person name="Wipf D."/>
            <person name="Zambonelli A."/>
            <person name="Paolocci F."/>
            <person name="Nowrousian M."/>
            <person name="Ottonello S."/>
            <person name="Baldrian P."/>
            <person name="Spatafora J.W."/>
            <person name="Henrissat B."/>
            <person name="Nagy L.G."/>
            <person name="Aury J.M."/>
            <person name="Wincker P."/>
            <person name="Grigoriev I.V."/>
            <person name="Bonfante P."/>
            <person name="Martin F.M."/>
        </authorList>
    </citation>
    <scope>NUCLEOTIDE SEQUENCE [LARGE SCALE GENOMIC DNA]</scope>
    <source>
        <strain evidence="1 2">120613-1</strain>
    </source>
</reference>
<keyword evidence="2" id="KW-1185">Reference proteome</keyword>
<dbReference type="EMBL" id="ML120353">
    <property type="protein sequence ID" value="RPB05404.1"/>
    <property type="molecule type" value="Genomic_DNA"/>
</dbReference>
<organism evidence="1 2">
    <name type="scientific">Choiromyces venosus 120613-1</name>
    <dbReference type="NCBI Taxonomy" id="1336337"/>
    <lineage>
        <taxon>Eukaryota</taxon>
        <taxon>Fungi</taxon>
        <taxon>Dikarya</taxon>
        <taxon>Ascomycota</taxon>
        <taxon>Pezizomycotina</taxon>
        <taxon>Pezizomycetes</taxon>
        <taxon>Pezizales</taxon>
        <taxon>Tuberaceae</taxon>
        <taxon>Choiromyces</taxon>
    </lineage>
</organism>
<gene>
    <name evidence="1" type="ORF">L873DRAFT_789987</name>
</gene>
<evidence type="ECO:0000313" key="2">
    <source>
        <dbReference type="Proteomes" id="UP000276215"/>
    </source>
</evidence>
<dbReference type="Proteomes" id="UP000276215">
    <property type="component" value="Unassembled WGS sequence"/>
</dbReference>
<proteinExistence type="predicted"/>
<protein>
    <submittedName>
        <fullName evidence="1">Uncharacterized protein</fullName>
    </submittedName>
</protein>
<name>A0A3N4K4D5_9PEZI</name>
<dbReference type="AlphaFoldDB" id="A0A3N4K4D5"/>